<keyword evidence="4" id="KW-1185">Reference proteome</keyword>
<gene>
    <name evidence="3" type="ORF">KUTeg_023858</name>
</gene>
<reference evidence="3 4" key="1">
    <citation type="submission" date="2022-12" db="EMBL/GenBank/DDBJ databases">
        <title>Chromosome-level genome of Tegillarca granosa.</title>
        <authorList>
            <person name="Kim J."/>
        </authorList>
    </citation>
    <scope>NUCLEOTIDE SEQUENCE [LARGE SCALE GENOMIC DNA]</scope>
    <source>
        <strain evidence="3">Teg-2019</strain>
        <tissue evidence="3">Adductor muscle</tissue>
    </source>
</reference>
<dbReference type="InterPro" id="IPR006202">
    <property type="entry name" value="Neur_chan_lig-bd"/>
</dbReference>
<comment type="caution">
    <text evidence="3">The sequence shown here is derived from an EMBL/GenBank/DDBJ whole genome shotgun (WGS) entry which is preliminary data.</text>
</comment>
<dbReference type="SUPFAM" id="SSF63712">
    <property type="entry name" value="Nicotinic receptor ligand binding domain-like"/>
    <property type="match status" value="1"/>
</dbReference>
<keyword evidence="1" id="KW-0812">Transmembrane</keyword>
<dbReference type="Pfam" id="PF02931">
    <property type="entry name" value="Neur_chan_LBD"/>
    <property type="match status" value="1"/>
</dbReference>
<evidence type="ECO:0000259" key="2">
    <source>
        <dbReference type="Pfam" id="PF02931"/>
    </source>
</evidence>
<sequence>MIKSSRFFQYFYREYASHFFHINILTNLKQDKMDKHHLKVTTLLVVSFIVAINVYTFMYTYRLTNKKVKNIKNAFPYIICTSETTESRLNYEKVFKPEGKAIVTHRISLTNIISYLVRNLNFKVFTFIVYINKNILTPNVWVFQQWIDNRLQWNGTNGPNKLTVPARLLWKPDILLYKNIGPDSGTIYNDLNVVIEPNGQVTYVPAMRLTSQCLETGLVRKSITCKWKFGSWTYSANDKDFNPASNISLSEYQHNQRFDITETIENKHLVHYDCCSEPYTDVTYTIGLRKSFF</sequence>
<feature type="transmembrane region" description="Helical" evidence="1">
    <location>
        <begin position="40"/>
        <end position="61"/>
    </location>
</feature>
<keyword evidence="1" id="KW-0472">Membrane</keyword>
<evidence type="ECO:0000313" key="4">
    <source>
        <dbReference type="Proteomes" id="UP001217089"/>
    </source>
</evidence>
<dbReference type="Gene3D" id="2.70.170.10">
    <property type="entry name" value="Neurotransmitter-gated ion-channel ligand-binding domain"/>
    <property type="match status" value="1"/>
</dbReference>
<dbReference type="InterPro" id="IPR036734">
    <property type="entry name" value="Neur_chan_lig-bd_sf"/>
</dbReference>
<dbReference type="Proteomes" id="UP001217089">
    <property type="component" value="Unassembled WGS sequence"/>
</dbReference>
<organism evidence="3 4">
    <name type="scientific">Tegillarca granosa</name>
    <name type="common">Malaysian cockle</name>
    <name type="synonym">Anadara granosa</name>
    <dbReference type="NCBI Taxonomy" id="220873"/>
    <lineage>
        <taxon>Eukaryota</taxon>
        <taxon>Metazoa</taxon>
        <taxon>Spiralia</taxon>
        <taxon>Lophotrochozoa</taxon>
        <taxon>Mollusca</taxon>
        <taxon>Bivalvia</taxon>
        <taxon>Autobranchia</taxon>
        <taxon>Pteriomorphia</taxon>
        <taxon>Arcoida</taxon>
        <taxon>Arcoidea</taxon>
        <taxon>Arcidae</taxon>
        <taxon>Tegillarca</taxon>
    </lineage>
</organism>
<evidence type="ECO:0000313" key="3">
    <source>
        <dbReference type="EMBL" id="KAJ8299798.1"/>
    </source>
</evidence>
<keyword evidence="1" id="KW-1133">Transmembrane helix</keyword>
<protein>
    <recommendedName>
        <fullName evidence="2">Neurotransmitter-gated ion-channel ligand-binding domain-containing protein</fullName>
    </recommendedName>
</protein>
<name>A0ABQ9E2W6_TEGGR</name>
<feature type="domain" description="Neurotransmitter-gated ion-channel ligand-binding" evidence="2">
    <location>
        <begin position="132"/>
        <end position="290"/>
    </location>
</feature>
<evidence type="ECO:0000256" key="1">
    <source>
        <dbReference type="SAM" id="Phobius"/>
    </source>
</evidence>
<dbReference type="EMBL" id="JARBDR010000921">
    <property type="protein sequence ID" value="KAJ8299798.1"/>
    <property type="molecule type" value="Genomic_DNA"/>
</dbReference>
<dbReference type="PANTHER" id="PTHR18945">
    <property type="entry name" value="NEUROTRANSMITTER GATED ION CHANNEL"/>
    <property type="match status" value="1"/>
</dbReference>
<dbReference type="InterPro" id="IPR006201">
    <property type="entry name" value="Neur_channel"/>
</dbReference>
<proteinExistence type="predicted"/>
<accession>A0ABQ9E2W6</accession>